<keyword evidence="5 13" id="KW-0547">Nucleotide-binding</keyword>
<dbReference type="InterPro" id="IPR005255">
    <property type="entry name" value="PdxA_fam"/>
</dbReference>
<dbReference type="GO" id="GO:0005524">
    <property type="term" value="F:ATP binding"/>
    <property type="evidence" value="ECO:0007669"/>
    <property type="project" value="UniProtKB-UniRule"/>
</dbReference>
<dbReference type="Proteomes" id="UP000078200">
    <property type="component" value="Unassembled WGS sequence"/>
</dbReference>
<dbReference type="Gene3D" id="3.30.230.10">
    <property type="match status" value="1"/>
</dbReference>
<dbReference type="PANTHER" id="PTHR45866">
    <property type="entry name" value="DNA GYRASE/TOPOISOMERASE SUBUNIT B"/>
    <property type="match status" value="1"/>
</dbReference>
<dbReference type="InterPro" id="IPR006171">
    <property type="entry name" value="TOPRIM_dom"/>
</dbReference>
<dbReference type="Gene3D" id="3.40.50.670">
    <property type="match status" value="1"/>
</dbReference>
<dbReference type="SMART" id="SM00387">
    <property type="entry name" value="HATPase_c"/>
    <property type="match status" value="1"/>
</dbReference>
<evidence type="ECO:0000256" key="3">
    <source>
        <dbReference type="ARBA" id="ARBA00010708"/>
    </source>
</evidence>
<dbReference type="Pfam" id="PF01751">
    <property type="entry name" value="Toprim"/>
    <property type="match status" value="1"/>
</dbReference>
<accession>A0A1A9UKL2</accession>
<evidence type="ECO:0000256" key="9">
    <source>
        <dbReference type="ARBA" id="ARBA00023027"/>
    </source>
</evidence>
<evidence type="ECO:0000256" key="11">
    <source>
        <dbReference type="ARBA" id="ARBA00023125"/>
    </source>
</evidence>
<dbReference type="Pfam" id="PF21249">
    <property type="entry name" value="GyrB_hook"/>
    <property type="match status" value="1"/>
</dbReference>
<dbReference type="Pfam" id="PF00204">
    <property type="entry name" value="DNA_gyraseB"/>
    <property type="match status" value="1"/>
</dbReference>
<dbReference type="InterPro" id="IPR036890">
    <property type="entry name" value="HATPase_C_sf"/>
</dbReference>
<evidence type="ECO:0000256" key="13">
    <source>
        <dbReference type="RuleBase" id="RU362094"/>
    </source>
</evidence>
<keyword evidence="7" id="KW-0460">Magnesium</keyword>
<dbReference type="InterPro" id="IPR001241">
    <property type="entry name" value="Topo_IIA"/>
</dbReference>
<keyword evidence="10 13" id="KW-0799">Topoisomerase</keyword>
<dbReference type="STRING" id="7395.A0A1A9UKL2"/>
<dbReference type="SUPFAM" id="SSF56719">
    <property type="entry name" value="Type II DNA topoisomerase"/>
    <property type="match status" value="1"/>
</dbReference>
<dbReference type="FunFam" id="3.30.230.10:FF:000005">
    <property type="entry name" value="DNA gyrase subunit B"/>
    <property type="match status" value="1"/>
</dbReference>
<dbReference type="SUPFAM" id="SSF53659">
    <property type="entry name" value="Isocitrate/Isopropylmalate dehydrogenase-like"/>
    <property type="match status" value="1"/>
</dbReference>
<evidence type="ECO:0000256" key="6">
    <source>
        <dbReference type="ARBA" id="ARBA00022840"/>
    </source>
</evidence>
<organism evidence="15 16">
    <name type="scientific">Glossina austeni</name>
    <name type="common">Savannah tsetse fly</name>
    <dbReference type="NCBI Taxonomy" id="7395"/>
    <lineage>
        <taxon>Eukaryota</taxon>
        <taxon>Metazoa</taxon>
        <taxon>Ecdysozoa</taxon>
        <taxon>Arthropoda</taxon>
        <taxon>Hexapoda</taxon>
        <taxon>Insecta</taxon>
        <taxon>Pterygota</taxon>
        <taxon>Neoptera</taxon>
        <taxon>Endopterygota</taxon>
        <taxon>Diptera</taxon>
        <taxon>Brachycera</taxon>
        <taxon>Muscomorpha</taxon>
        <taxon>Hippoboscoidea</taxon>
        <taxon>Glossinidae</taxon>
        <taxon>Glossina</taxon>
    </lineage>
</organism>
<proteinExistence type="inferred from homology"/>
<keyword evidence="9" id="KW-0520">NAD</keyword>
<comment type="similarity">
    <text evidence="3">Belongs to the type II topoisomerase GyrB family.</text>
</comment>
<dbReference type="Pfam" id="PF04166">
    <property type="entry name" value="PdxA"/>
    <property type="match status" value="1"/>
</dbReference>
<dbReference type="InterPro" id="IPR013506">
    <property type="entry name" value="Topo_IIA_bsu_dom2"/>
</dbReference>
<dbReference type="GO" id="GO:0016491">
    <property type="term" value="F:oxidoreductase activity"/>
    <property type="evidence" value="ECO:0007669"/>
    <property type="project" value="UniProtKB-KW"/>
</dbReference>
<dbReference type="PANTHER" id="PTHR45866:SF1">
    <property type="entry name" value="DNA GYRASE SUBUNIT B, MITOCHONDRIAL"/>
    <property type="match status" value="1"/>
</dbReference>
<keyword evidence="8" id="KW-0560">Oxidoreductase</keyword>
<dbReference type="InterPro" id="IPR013760">
    <property type="entry name" value="Topo_IIA-like_dom_sf"/>
</dbReference>
<dbReference type="Pfam" id="PF02518">
    <property type="entry name" value="HATPase_c"/>
    <property type="match status" value="1"/>
</dbReference>
<dbReference type="InterPro" id="IPR049353">
    <property type="entry name" value="GyrB_hook"/>
</dbReference>
<name>A0A1A9UKL2_GLOAU</name>
<dbReference type="GO" id="GO:0003918">
    <property type="term" value="F:DNA topoisomerase type II (double strand cut, ATP-hydrolyzing) activity"/>
    <property type="evidence" value="ECO:0007669"/>
    <property type="project" value="UniProtKB-UniRule"/>
</dbReference>
<dbReference type="PROSITE" id="PS50880">
    <property type="entry name" value="TOPRIM"/>
    <property type="match status" value="1"/>
</dbReference>
<dbReference type="AlphaFoldDB" id="A0A1A9UKL2"/>
<dbReference type="NCBIfam" id="TIGR00557">
    <property type="entry name" value="pdxA"/>
    <property type="match status" value="1"/>
</dbReference>
<dbReference type="InterPro" id="IPR018522">
    <property type="entry name" value="TopoIIA_CS"/>
</dbReference>
<evidence type="ECO:0000256" key="8">
    <source>
        <dbReference type="ARBA" id="ARBA00023002"/>
    </source>
</evidence>
<feature type="domain" description="Toprim" evidence="14">
    <location>
        <begin position="274"/>
        <end position="389"/>
    </location>
</feature>
<evidence type="ECO:0000313" key="15">
    <source>
        <dbReference type="EnsemblMetazoa" id="GAUT007607-PA"/>
    </source>
</evidence>
<keyword evidence="6 13" id="KW-0067">ATP-binding</keyword>
<dbReference type="EC" id="5.6.2.2" evidence="13"/>
<evidence type="ECO:0000256" key="4">
    <source>
        <dbReference type="ARBA" id="ARBA00022723"/>
    </source>
</evidence>
<evidence type="ECO:0000313" key="16">
    <source>
        <dbReference type="Proteomes" id="UP000078200"/>
    </source>
</evidence>
<sequence length="796" mass="89106">MSHNYTSSSIKVLRGLEAVRKRPGMYIGDTDDGTGLHHMIFEVVDNSIDEALAGFCKSIRVTIHDDRSISVEDDGRGIPTDIHEEEGVSAAEVIMTVLHAGEKDNISVEIALQWNDGFKENIYCFTNNILQKDGGSHLIGFRSAITRTLNSYMDREGYNKKSKVITTGEDTREGLVAIVSVKISDPKFSSQTKDKLVSSEVKTAVESLMNEKFFSFLLENPKDAKTIVHKVLDAARVREAAKKIREMTRKKGTLDVVGLPGKLASCQETNPSLCELYLVEGDSAGGSAKQGRNRKNQAILPLKGKILNVEKARFDKMLSSQEVATLITALGCGIGREEYNPDKLRYHYIIIMTDADVDGSHIRTLLLTFFYRQMPEIIDRGYLFIAQPPLYKIQIGKLIKYIKDHDDMEKFQIQRATEEQAFEWLVKESKNGINIQRYKGLGEMNPEQLWETTMNPDTRSMVQVTIRDAESADQLFSTLMGEPAGIGPELVALISQYHWKAELIVCCDPDMLESRAENIGIKLKLYHFNKHKPSKYTEPKKLAILPVKIAHKATRGILEVKNSNYVIQTLTEACQRCMKNEFSALVTGPVNKKIIQDSGISFFGHTEFLTKITKCKNSVMMLLCDSLRIALATTHIPIKLVSNNITYDLIQKTLEIICETLINKFDISYPRIYVCGLNPHAGEDGYIGTEEIKIIAPAIRSLKKLPCKIIGPISADSLFQNKYLKNADAILAMYHDQGLPILKYLGFGKSVNFTLGLPFIRTSVDHGTALNLSEPNEINHGSLYEAIKLAINLSKI</sequence>
<dbReference type="CDD" id="cd00822">
    <property type="entry name" value="TopoII_Trans_DNA_gyrase"/>
    <property type="match status" value="1"/>
</dbReference>
<evidence type="ECO:0000256" key="2">
    <source>
        <dbReference type="ARBA" id="ARBA00001946"/>
    </source>
</evidence>
<comment type="catalytic activity">
    <reaction evidence="1 13">
        <text>ATP-dependent breakage, passage and rejoining of double-stranded DNA.</text>
        <dbReference type="EC" id="5.6.2.2"/>
    </reaction>
</comment>
<dbReference type="GO" id="GO:0046872">
    <property type="term" value="F:metal ion binding"/>
    <property type="evidence" value="ECO:0007669"/>
    <property type="project" value="UniProtKB-KW"/>
</dbReference>
<dbReference type="InterPro" id="IPR020568">
    <property type="entry name" value="Ribosomal_Su5_D2-typ_SF"/>
</dbReference>
<keyword evidence="11 13" id="KW-0238">DNA-binding</keyword>
<keyword evidence="16" id="KW-1185">Reference proteome</keyword>
<dbReference type="GO" id="GO:0006265">
    <property type="term" value="P:DNA topological change"/>
    <property type="evidence" value="ECO:0007669"/>
    <property type="project" value="UniProtKB-UniRule"/>
</dbReference>
<dbReference type="Gene3D" id="3.40.718.10">
    <property type="entry name" value="Isopropylmalate Dehydrogenase"/>
    <property type="match status" value="1"/>
</dbReference>
<comment type="cofactor">
    <cofactor evidence="2">
        <name>Mg(2+)</name>
        <dbReference type="ChEBI" id="CHEBI:18420"/>
    </cofactor>
</comment>
<dbReference type="VEuPathDB" id="VectorBase:GAUT007607"/>
<dbReference type="InterPro" id="IPR014721">
    <property type="entry name" value="Ribsml_uS5_D2-typ_fold_subgr"/>
</dbReference>
<evidence type="ECO:0000256" key="5">
    <source>
        <dbReference type="ARBA" id="ARBA00022741"/>
    </source>
</evidence>
<keyword evidence="12 13" id="KW-0413">Isomerase</keyword>
<evidence type="ECO:0000256" key="12">
    <source>
        <dbReference type="ARBA" id="ARBA00023235"/>
    </source>
</evidence>
<dbReference type="SMART" id="SM00433">
    <property type="entry name" value="TOP2c"/>
    <property type="match status" value="1"/>
</dbReference>
<dbReference type="GO" id="GO:0051287">
    <property type="term" value="F:NAD binding"/>
    <property type="evidence" value="ECO:0007669"/>
    <property type="project" value="InterPro"/>
</dbReference>
<dbReference type="Pfam" id="PF00986">
    <property type="entry name" value="DNA_gyraseB_C"/>
    <property type="match status" value="1"/>
</dbReference>
<keyword evidence="4" id="KW-0479">Metal-binding</keyword>
<dbReference type="PROSITE" id="PS00177">
    <property type="entry name" value="TOPOISOMERASE_II"/>
    <property type="match status" value="1"/>
</dbReference>
<dbReference type="EnsemblMetazoa" id="GAUT007607-RA">
    <property type="protein sequence ID" value="GAUT007607-PA"/>
    <property type="gene ID" value="GAUT007607"/>
</dbReference>
<dbReference type="Gene3D" id="3.30.565.10">
    <property type="entry name" value="Histidine kinase-like ATPase, C-terminal domain"/>
    <property type="match status" value="1"/>
</dbReference>
<dbReference type="CDD" id="cd03366">
    <property type="entry name" value="TOPRIM_TopoIIA_GyrB"/>
    <property type="match status" value="1"/>
</dbReference>
<comment type="function">
    <text evidence="13">Control of topological states of DNA by transient breakage and subsequent rejoining of DNA strands. Topoisomerase II makes double-strand breaks.</text>
</comment>
<dbReference type="InterPro" id="IPR013759">
    <property type="entry name" value="Topo_IIA_B_C"/>
</dbReference>
<reference evidence="15" key="1">
    <citation type="submission" date="2020-05" db="UniProtKB">
        <authorList>
            <consortium name="EnsemblMetazoa"/>
        </authorList>
    </citation>
    <scope>IDENTIFICATION</scope>
    <source>
        <strain evidence="15">TTRI</strain>
    </source>
</reference>
<protein>
    <recommendedName>
        <fullName evidence="13">DNA topoisomerase 2</fullName>
        <ecNumber evidence="13">5.6.2.2</ecNumber>
    </recommendedName>
</protein>
<comment type="similarity">
    <text evidence="13">Belongs to the type II topoisomerase family.</text>
</comment>
<evidence type="ECO:0000256" key="1">
    <source>
        <dbReference type="ARBA" id="ARBA00000185"/>
    </source>
</evidence>
<dbReference type="InterPro" id="IPR002288">
    <property type="entry name" value="DNA_gyrase_B_C"/>
</dbReference>
<evidence type="ECO:0000259" key="14">
    <source>
        <dbReference type="PROSITE" id="PS50880"/>
    </source>
</evidence>
<dbReference type="FunFam" id="3.40.50.670:FF:000001">
    <property type="entry name" value="DNA topoisomerase 2"/>
    <property type="match status" value="1"/>
</dbReference>
<dbReference type="InterPro" id="IPR034160">
    <property type="entry name" value="TOPRIM_GyrB"/>
</dbReference>
<dbReference type="SUPFAM" id="SSF55874">
    <property type="entry name" value="ATPase domain of HSP90 chaperone/DNA topoisomerase II/histidine kinase"/>
    <property type="match status" value="1"/>
</dbReference>
<dbReference type="InterPro" id="IPR003594">
    <property type="entry name" value="HATPase_dom"/>
</dbReference>
<dbReference type="GO" id="GO:0003677">
    <property type="term" value="F:DNA binding"/>
    <property type="evidence" value="ECO:0007669"/>
    <property type="project" value="UniProtKB-UniRule"/>
</dbReference>
<dbReference type="PRINTS" id="PR00418">
    <property type="entry name" value="TPI2FAMILY"/>
</dbReference>
<evidence type="ECO:0000256" key="10">
    <source>
        <dbReference type="ARBA" id="ARBA00023029"/>
    </source>
</evidence>
<comment type="subunit">
    <text evidence="13">Homodimer.</text>
</comment>
<evidence type="ECO:0000256" key="7">
    <source>
        <dbReference type="ARBA" id="ARBA00022842"/>
    </source>
</evidence>
<dbReference type="SUPFAM" id="SSF54211">
    <property type="entry name" value="Ribosomal protein S5 domain 2-like"/>
    <property type="match status" value="1"/>
</dbReference>